<proteinExistence type="inferred from homology"/>
<keyword evidence="3" id="KW-0808">Transferase</keyword>
<protein>
    <submittedName>
        <fullName evidence="5">Glycosyltransferase family 2 protein</fullName>
    </submittedName>
</protein>
<evidence type="ECO:0000313" key="5">
    <source>
        <dbReference type="EMBL" id="HIS76880.1"/>
    </source>
</evidence>
<evidence type="ECO:0000256" key="4">
    <source>
        <dbReference type="SAM" id="Phobius"/>
    </source>
</evidence>
<feature type="transmembrane region" description="Helical" evidence="4">
    <location>
        <begin position="373"/>
        <end position="392"/>
    </location>
</feature>
<accession>A0A9D1K030</accession>
<dbReference type="CDD" id="cd06438">
    <property type="entry name" value="EpsO_like"/>
    <property type="match status" value="1"/>
</dbReference>
<feature type="transmembrane region" description="Helical" evidence="4">
    <location>
        <begin position="337"/>
        <end position="361"/>
    </location>
</feature>
<feature type="transmembrane region" description="Helical" evidence="4">
    <location>
        <begin position="6"/>
        <end position="34"/>
    </location>
</feature>
<dbReference type="AlphaFoldDB" id="A0A9D1K030"/>
<sequence>MELTLILLSALTWGLSFVFTIYAAYNLIVALLGLKRRKAQKQFAPKGRFAVLVAARNEECVIGNLVESLNAQDYPKELYDVYVIPNNCTDDTAGAARRAGAKIIDCNIPVKSKGEVLTMAFDKLLAEQNYDAFCVFDADNLVDPGFLKAMNNAYCGGAKAAQSYRDSKNPHDSAVSGSYSIYYWMISRFYSQSHSNLGLTAIINGSGWMVSAELLRKMGGFHTFTMTEDIEFTAQCILENEKVAWVPEARIYDEQPLTFEQSWKQRKRWSTGMIQGCGRYCMPLLRQAVKGRSALSFDQFVFFLAPVMQVLCFVSMILSAVTAIFYQQVKLFPDAWFYIQLFSPAASFLGTAFMAYVTVLIEKKYSRKMWKGILYYWVFVMSWIPINLLCLFKKSTVWHEIKHTRSVRIADLPLKKES</sequence>
<keyword evidence="4" id="KW-0472">Membrane</keyword>
<dbReference type="GO" id="GO:0016757">
    <property type="term" value="F:glycosyltransferase activity"/>
    <property type="evidence" value="ECO:0007669"/>
    <property type="project" value="UniProtKB-KW"/>
</dbReference>
<evidence type="ECO:0000256" key="3">
    <source>
        <dbReference type="ARBA" id="ARBA00022679"/>
    </source>
</evidence>
<gene>
    <name evidence="5" type="ORF">IAB51_08740</name>
</gene>
<dbReference type="Pfam" id="PF13641">
    <property type="entry name" value="Glyco_tranf_2_3"/>
    <property type="match status" value="1"/>
</dbReference>
<feature type="transmembrane region" description="Helical" evidence="4">
    <location>
        <begin position="300"/>
        <end position="325"/>
    </location>
</feature>
<evidence type="ECO:0000256" key="1">
    <source>
        <dbReference type="ARBA" id="ARBA00006739"/>
    </source>
</evidence>
<evidence type="ECO:0000256" key="2">
    <source>
        <dbReference type="ARBA" id="ARBA00022676"/>
    </source>
</evidence>
<organism evidence="5 6">
    <name type="scientific">Candidatus Merdivicinus excrementipullorum</name>
    <dbReference type="NCBI Taxonomy" id="2840867"/>
    <lineage>
        <taxon>Bacteria</taxon>
        <taxon>Bacillati</taxon>
        <taxon>Bacillota</taxon>
        <taxon>Clostridia</taxon>
        <taxon>Eubacteriales</taxon>
        <taxon>Oscillospiraceae</taxon>
        <taxon>Oscillospiraceae incertae sedis</taxon>
        <taxon>Candidatus Merdivicinus</taxon>
    </lineage>
</organism>
<evidence type="ECO:0000313" key="6">
    <source>
        <dbReference type="Proteomes" id="UP000824002"/>
    </source>
</evidence>
<dbReference type="InterPro" id="IPR029044">
    <property type="entry name" value="Nucleotide-diphossugar_trans"/>
</dbReference>
<reference evidence="5" key="1">
    <citation type="submission" date="2020-10" db="EMBL/GenBank/DDBJ databases">
        <authorList>
            <person name="Gilroy R."/>
        </authorList>
    </citation>
    <scope>NUCLEOTIDE SEQUENCE</scope>
    <source>
        <strain evidence="5">CHK199-13235</strain>
    </source>
</reference>
<keyword evidence="4" id="KW-1133">Transmembrane helix</keyword>
<dbReference type="Proteomes" id="UP000824002">
    <property type="component" value="Unassembled WGS sequence"/>
</dbReference>
<dbReference type="EMBL" id="DVJP01000056">
    <property type="protein sequence ID" value="HIS76880.1"/>
    <property type="molecule type" value="Genomic_DNA"/>
</dbReference>
<dbReference type="PANTHER" id="PTHR43630:SF1">
    <property type="entry name" value="POLY-BETA-1,6-N-ACETYL-D-GLUCOSAMINE SYNTHASE"/>
    <property type="match status" value="1"/>
</dbReference>
<name>A0A9D1K030_9FIRM</name>
<comment type="caution">
    <text evidence="5">The sequence shown here is derived from an EMBL/GenBank/DDBJ whole genome shotgun (WGS) entry which is preliminary data.</text>
</comment>
<dbReference type="Gene3D" id="3.90.550.10">
    <property type="entry name" value="Spore Coat Polysaccharide Biosynthesis Protein SpsA, Chain A"/>
    <property type="match status" value="1"/>
</dbReference>
<keyword evidence="2" id="KW-0328">Glycosyltransferase</keyword>
<keyword evidence="4" id="KW-0812">Transmembrane</keyword>
<dbReference type="PANTHER" id="PTHR43630">
    <property type="entry name" value="POLY-BETA-1,6-N-ACETYL-D-GLUCOSAMINE SYNTHASE"/>
    <property type="match status" value="1"/>
</dbReference>
<dbReference type="SUPFAM" id="SSF53448">
    <property type="entry name" value="Nucleotide-diphospho-sugar transferases"/>
    <property type="match status" value="1"/>
</dbReference>
<comment type="similarity">
    <text evidence="1">Belongs to the glycosyltransferase 2 family.</text>
</comment>
<reference evidence="5" key="2">
    <citation type="journal article" date="2021" name="PeerJ">
        <title>Extensive microbial diversity within the chicken gut microbiome revealed by metagenomics and culture.</title>
        <authorList>
            <person name="Gilroy R."/>
            <person name="Ravi A."/>
            <person name="Getino M."/>
            <person name="Pursley I."/>
            <person name="Horton D.L."/>
            <person name="Alikhan N.F."/>
            <person name="Baker D."/>
            <person name="Gharbi K."/>
            <person name="Hall N."/>
            <person name="Watson M."/>
            <person name="Adriaenssens E.M."/>
            <person name="Foster-Nyarko E."/>
            <person name="Jarju S."/>
            <person name="Secka A."/>
            <person name="Antonio M."/>
            <person name="Oren A."/>
            <person name="Chaudhuri R.R."/>
            <person name="La Ragione R."/>
            <person name="Hildebrand F."/>
            <person name="Pallen M.J."/>
        </authorList>
    </citation>
    <scope>NUCLEOTIDE SEQUENCE</scope>
    <source>
        <strain evidence="5">CHK199-13235</strain>
    </source>
</reference>